<evidence type="ECO:0000256" key="1">
    <source>
        <dbReference type="ARBA" id="ARBA00004429"/>
    </source>
</evidence>
<keyword evidence="7 9" id="KW-1133">Transmembrane helix</keyword>
<evidence type="ECO:0000256" key="8">
    <source>
        <dbReference type="ARBA" id="ARBA00023136"/>
    </source>
</evidence>
<evidence type="ECO:0000256" key="6">
    <source>
        <dbReference type="ARBA" id="ARBA00022692"/>
    </source>
</evidence>
<dbReference type="EMBL" id="SLVX01000048">
    <property type="protein sequence ID" value="TCN32215.1"/>
    <property type="molecule type" value="Genomic_DNA"/>
</dbReference>
<dbReference type="PROSITE" id="PS50928">
    <property type="entry name" value="ABC_TM1"/>
    <property type="match status" value="1"/>
</dbReference>
<dbReference type="InterPro" id="IPR000515">
    <property type="entry name" value="MetI-like"/>
</dbReference>
<reference evidence="11 12" key="1">
    <citation type="submission" date="2019-03" db="EMBL/GenBank/DDBJ databases">
        <title>Genomic Encyclopedia of Type Strains, Phase IV (KMG-IV): sequencing the most valuable type-strain genomes for metagenomic binning, comparative biology and taxonomic classification.</title>
        <authorList>
            <person name="Goeker M."/>
        </authorList>
    </citation>
    <scope>NUCLEOTIDE SEQUENCE [LARGE SCALE GENOMIC DNA]</scope>
    <source>
        <strain evidence="11 12">DSM 18401</strain>
    </source>
</reference>
<keyword evidence="5" id="KW-0997">Cell inner membrane</keyword>
<dbReference type="PANTHER" id="PTHR30133:SF2">
    <property type="entry name" value="ARGININE ABC TRANSPORTER PERMEASE PROTEIN ARTQ"/>
    <property type="match status" value="1"/>
</dbReference>
<dbReference type="GO" id="GO:0022857">
    <property type="term" value="F:transmembrane transporter activity"/>
    <property type="evidence" value="ECO:0007669"/>
    <property type="project" value="InterPro"/>
</dbReference>
<feature type="transmembrane region" description="Helical" evidence="9">
    <location>
        <begin position="134"/>
        <end position="155"/>
    </location>
</feature>
<evidence type="ECO:0000256" key="4">
    <source>
        <dbReference type="ARBA" id="ARBA00022475"/>
    </source>
</evidence>
<comment type="caution">
    <text evidence="11">The sequence shown here is derived from an EMBL/GenBank/DDBJ whole genome shotgun (WGS) entry which is preliminary data.</text>
</comment>
<keyword evidence="6 9" id="KW-0812">Transmembrane</keyword>
<dbReference type="NCBIfam" id="TIGR01726">
    <property type="entry name" value="HEQRo_perm_3TM"/>
    <property type="match status" value="1"/>
</dbReference>
<dbReference type="InterPro" id="IPR035906">
    <property type="entry name" value="MetI-like_sf"/>
</dbReference>
<dbReference type="GO" id="GO:0043190">
    <property type="term" value="C:ATP-binding cassette (ABC) transporter complex"/>
    <property type="evidence" value="ECO:0007669"/>
    <property type="project" value="InterPro"/>
</dbReference>
<evidence type="ECO:0000256" key="9">
    <source>
        <dbReference type="RuleBase" id="RU363032"/>
    </source>
</evidence>
<dbReference type="Pfam" id="PF00528">
    <property type="entry name" value="BPD_transp_1"/>
    <property type="match status" value="1"/>
</dbReference>
<sequence length="232" mass="24958">MDLLQGWGEEIARGTLLTMQVAVLSLLVGLCWGMLGALAQMSPNRAVAAFGRGFSLVMRGTPELLVILIVYFGGTVALTKAVNLVVADFGFVEVPPLQAGVFALSLVFGGYAAEVLRGAWQSVPMGLIEAGQSLGLGPLVLFFKIRLPLLMRFALPGLGNNWISLIKDTSLISVVGLHELMGLSQMATSVTRQPFTFYMTAALIYLALTLTNTRLIAWMEGRLLRGERRSAA</sequence>
<keyword evidence="12" id="KW-1185">Reference proteome</keyword>
<feature type="transmembrane region" description="Helical" evidence="9">
    <location>
        <begin position="195"/>
        <end position="219"/>
    </location>
</feature>
<dbReference type="AlphaFoldDB" id="A0A4R2BYN3"/>
<evidence type="ECO:0000256" key="3">
    <source>
        <dbReference type="ARBA" id="ARBA00022448"/>
    </source>
</evidence>
<dbReference type="RefSeq" id="WP_133037069.1">
    <property type="nucleotide sequence ID" value="NZ_BAABEI010000009.1"/>
</dbReference>
<proteinExistence type="inferred from homology"/>
<evidence type="ECO:0000256" key="7">
    <source>
        <dbReference type="ARBA" id="ARBA00022989"/>
    </source>
</evidence>
<dbReference type="InterPro" id="IPR010065">
    <property type="entry name" value="AA_ABC_transptr_permease_3TM"/>
</dbReference>
<evidence type="ECO:0000313" key="12">
    <source>
        <dbReference type="Proteomes" id="UP000295351"/>
    </source>
</evidence>
<evidence type="ECO:0000313" key="11">
    <source>
        <dbReference type="EMBL" id="TCN32215.1"/>
    </source>
</evidence>
<name>A0A4R2BYN3_SHIGR</name>
<keyword evidence="4" id="KW-1003">Cell membrane</keyword>
<dbReference type="SUPFAM" id="SSF161098">
    <property type="entry name" value="MetI-like"/>
    <property type="match status" value="1"/>
</dbReference>
<evidence type="ECO:0000256" key="5">
    <source>
        <dbReference type="ARBA" id="ARBA00022519"/>
    </source>
</evidence>
<dbReference type="PANTHER" id="PTHR30133">
    <property type="entry name" value="CATIONIC AMINO ACID TRANSPORTER, MEMBRANE COMPONENT"/>
    <property type="match status" value="1"/>
</dbReference>
<keyword evidence="3 9" id="KW-0813">Transport</keyword>
<feature type="transmembrane region" description="Helical" evidence="9">
    <location>
        <begin position="94"/>
        <end position="113"/>
    </location>
</feature>
<dbReference type="InterPro" id="IPR051613">
    <property type="entry name" value="ABC_transp_permease_HisMQ"/>
</dbReference>
<feature type="domain" description="ABC transmembrane type-1" evidence="10">
    <location>
        <begin position="15"/>
        <end position="216"/>
    </location>
</feature>
<protein>
    <submittedName>
        <fullName evidence="11">Amino acid ABC transporter membrane protein 1 (PAAT family)</fullName>
    </submittedName>
</protein>
<organism evidence="11 12">
    <name type="scientific">Shinella granuli</name>
    <dbReference type="NCBI Taxonomy" id="323621"/>
    <lineage>
        <taxon>Bacteria</taxon>
        <taxon>Pseudomonadati</taxon>
        <taxon>Pseudomonadota</taxon>
        <taxon>Alphaproteobacteria</taxon>
        <taxon>Hyphomicrobiales</taxon>
        <taxon>Rhizobiaceae</taxon>
        <taxon>Shinella</taxon>
    </lineage>
</organism>
<gene>
    <name evidence="11" type="ORF">EV665_1487</name>
</gene>
<feature type="transmembrane region" description="Helical" evidence="9">
    <location>
        <begin position="60"/>
        <end position="82"/>
    </location>
</feature>
<evidence type="ECO:0000259" key="10">
    <source>
        <dbReference type="PROSITE" id="PS50928"/>
    </source>
</evidence>
<accession>A0A4R2BYN3</accession>
<feature type="transmembrane region" description="Helical" evidence="9">
    <location>
        <begin position="20"/>
        <end position="39"/>
    </location>
</feature>
<comment type="subcellular location">
    <subcellularLocation>
        <location evidence="1">Cell inner membrane</location>
        <topology evidence="1">Multi-pass membrane protein</topology>
    </subcellularLocation>
    <subcellularLocation>
        <location evidence="9">Cell membrane</location>
        <topology evidence="9">Multi-pass membrane protein</topology>
    </subcellularLocation>
</comment>
<dbReference type="CDD" id="cd06261">
    <property type="entry name" value="TM_PBP2"/>
    <property type="match status" value="1"/>
</dbReference>
<dbReference type="Proteomes" id="UP000295351">
    <property type="component" value="Unassembled WGS sequence"/>
</dbReference>
<comment type="similarity">
    <text evidence="2">Belongs to the binding-protein-dependent transport system permease family. HisMQ subfamily.</text>
</comment>
<evidence type="ECO:0000256" key="2">
    <source>
        <dbReference type="ARBA" id="ARBA00010072"/>
    </source>
</evidence>
<keyword evidence="8 9" id="KW-0472">Membrane</keyword>
<dbReference type="Gene3D" id="1.10.3720.10">
    <property type="entry name" value="MetI-like"/>
    <property type="match status" value="1"/>
</dbReference>